<dbReference type="Gene3D" id="4.10.40.20">
    <property type="match status" value="1"/>
</dbReference>
<feature type="signal peptide" evidence="1">
    <location>
        <begin position="1"/>
        <end position="22"/>
    </location>
</feature>
<dbReference type="InterPro" id="IPR010850">
    <property type="entry name" value="Neuroparsin"/>
</dbReference>
<proteinExistence type="evidence at transcript level"/>
<keyword evidence="1" id="KW-0732">Signal</keyword>
<feature type="chain" id="PRO_5035476936" evidence="1">
    <location>
        <begin position="23"/>
        <end position="108"/>
    </location>
</feature>
<reference evidence="2" key="1">
    <citation type="journal article" date="2018" name="J. Proteome Res.">
        <title>Transcriptomic and Neuropeptidomic Analysis of the Stick Insect, Carausius morosus.</title>
        <authorList>
            <person name="Liessem S"/>
            <person name="Ragionieri L"/>
            <person name="Neupert S"/>
            <person name="Buschges A"/>
            <person name="Predel R."/>
        </authorList>
    </citation>
    <scope>NUCLEOTIDE SEQUENCE</scope>
</reference>
<name>A0A8K1VT42_CARMO</name>
<reference evidence="2" key="2">
    <citation type="journal article" date="2021" name="J. Neurosci.">
        <title>Neuromodulation Can Be Simple: Myoinhibitory Peptide, Contained in Dedicated Regulatory Pathways, Is the Only Neurally-Mediated Peptide Modulator of Stick Insect Leg Muscle.</title>
        <authorList>
            <person name="Liessem S."/>
            <person name="Kowatschew D."/>
            <person name="Dippel S."/>
            <person name="Blanke A."/>
            <person name="Korsching S."/>
            <person name="Guschlbauer C."/>
            <person name="Hooper S.L."/>
            <person name="Predel R."/>
            <person name="Buschges A."/>
        </authorList>
    </citation>
    <scope>NUCLEOTIDE SEQUENCE</scope>
</reference>
<evidence type="ECO:0000313" key="2">
    <source>
        <dbReference type="EMBL" id="UES72913.1"/>
    </source>
</evidence>
<protein>
    <submittedName>
        <fullName evidence="2">Neuroparsin</fullName>
    </submittedName>
</protein>
<dbReference type="EMBL" id="MT879287">
    <property type="protein sequence ID" value="UES72913.1"/>
    <property type="molecule type" value="mRNA"/>
</dbReference>
<evidence type="ECO:0000256" key="1">
    <source>
        <dbReference type="SAM" id="SignalP"/>
    </source>
</evidence>
<sequence length="108" mass="11750">MYITAIIVFAISALMILTRSDGSSLPCKACASDEECDREPEQACPFGSKYDYCGRKVCAKGPMEMCGGRYLKWGVCGSGMECMCNRCKGCYSNTLQCPPPTNPLAFNC</sequence>
<dbReference type="AlphaFoldDB" id="A0A8K1VT42"/>
<accession>A0A8K1VT42</accession>
<dbReference type="Pfam" id="PF07327">
    <property type="entry name" value="Neuroparsin"/>
    <property type="match status" value="1"/>
</dbReference>
<organism evidence="2">
    <name type="scientific">Carausius morosus</name>
    <name type="common">Indian stick insect</name>
    <name type="synonym">Dixippus morosus</name>
    <dbReference type="NCBI Taxonomy" id="7022"/>
    <lineage>
        <taxon>Eukaryota</taxon>
        <taxon>Metazoa</taxon>
        <taxon>Ecdysozoa</taxon>
        <taxon>Arthropoda</taxon>
        <taxon>Hexapoda</taxon>
        <taxon>Insecta</taxon>
        <taxon>Pterygota</taxon>
        <taxon>Neoptera</taxon>
        <taxon>Polyneoptera</taxon>
        <taxon>Phasmatodea</taxon>
        <taxon>Verophasmatodea</taxon>
        <taxon>Anareolatae</taxon>
        <taxon>Lonchodidae</taxon>
        <taxon>Lonchodinae</taxon>
        <taxon>Carausius</taxon>
    </lineage>
</organism>